<protein>
    <submittedName>
        <fullName evidence="2">Lysyl-tRNA synthetase</fullName>
        <ecNumber evidence="2">6.1.1.6</ecNumber>
    </submittedName>
</protein>
<accession>T1AND1</accession>
<dbReference type="EMBL" id="AUZY01009354">
    <property type="protein sequence ID" value="EQD42209.1"/>
    <property type="molecule type" value="Genomic_DNA"/>
</dbReference>
<dbReference type="InterPro" id="IPR002904">
    <property type="entry name" value="Lys-tRNA-ligase"/>
</dbReference>
<organism evidence="2">
    <name type="scientific">mine drainage metagenome</name>
    <dbReference type="NCBI Taxonomy" id="410659"/>
    <lineage>
        <taxon>unclassified sequences</taxon>
        <taxon>metagenomes</taxon>
        <taxon>ecological metagenomes</taxon>
    </lineage>
</organism>
<feature type="non-terminal residue" evidence="2">
    <location>
        <position position="112"/>
    </location>
</feature>
<dbReference type="EC" id="6.1.1.6" evidence="2"/>
<keyword evidence="2" id="KW-0436">Ligase</keyword>
<proteinExistence type="predicted"/>
<dbReference type="AlphaFoldDB" id="T1AND1"/>
<reference evidence="2" key="1">
    <citation type="submission" date="2013-08" db="EMBL/GenBank/DDBJ databases">
        <authorList>
            <person name="Mendez C."/>
            <person name="Richter M."/>
            <person name="Ferrer M."/>
            <person name="Sanchez J."/>
        </authorList>
    </citation>
    <scope>NUCLEOTIDE SEQUENCE</scope>
</reference>
<gene>
    <name evidence="2" type="ORF">B1B_14159</name>
</gene>
<dbReference type="Gene3D" id="3.40.50.620">
    <property type="entry name" value="HUPs"/>
    <property type="match status" value="1"/>
</dbReference>
<dbReference type="GO" id="GO:0005737">
    <property type="term" value="C:cytoplasm"/>
    <property type="evidence" value="ECO:0007669"/>
    <property type="project" value="InterPro"/>
</dbReference>
<reference evidence="2" key="2">
    <citation type="journal article" date="2014" name="ISME J.">
        <title>Microbial stratification in low pH oxic and suboxic macroscopic growths along an acid mine drainage.</title>
        <authorList>
            <person name="Mendez-Garcia C."/>
            <person name="Mesa V."/>
            <person name="Sprenger R.R."/>
            <person name="Richter M."/>
            <person name="Diez M.S."/>
            <person name="Solano J."/>
            <person name="Bargiela R."/>
            <person name="Golyshina O.V."/>
            <person name="Manteca A."/>
            <person name="Ramos J.L."/>
            <person name="Gallego J.R."/>
            <person name="Llorente I."/>
            <person name="Martins Dos Santos V.A."/>
            <person name="Jensen O.N."/>
            <person name="Pelaez A.I."/>
            <person name="Sanchez J."/>
            <person name="Ferrer M."/>
        </authorList>
    </citation>
    <scope>NUCLEOTIDE SEQUENCE</scope>
</reference>
<dbReference type="SUPFAM" id="SSF52374">
    <property type="entry name" value="Nucleotidylyl transferase"/>
    <property type="match status" value="1"/>
</dbReference>
<dbReference type="InterPro" id="IPR014729">
    <property type="entry name" value="Rossmann-like_a/b/a_fold"/>
</dbReference>
<name>T1AND1_9ZZZZ</name>
<dbReference type="GO" id="GO:0004824">
    <property type="term" value="F:lysine-tRNA ligase activity"/>
    <property type="evidence" value="ECO:0007669"/>
    <property type="project" value="UniProtKB-EC"/>
</dbReference>
<dbReference type="Pfam" id="PF01921">
    <property type="entry name" value="tRNA-synt_1f"/>
    <property type="match status" value="1"/>
</dbReference>
<dbReference type="GO" id="GO:0006430">
    <property type="term" value="P:lysyl-tRNA aminoacylation"/>
    <property type="evidence" value="ECO:0007669"/>
    <property type="project" value="InterPro"/>
</dbReference>
<evidence type="ECO:0000256" key="1">
    <source>
        <dbReference type="ARBA" id="ARBA00022490"/>
    </source>
</evidence>
<dbReference type="PANTHER" id="PTHR37940">
    <property type="entry name" value="LYSINE--TRNA LIGASE"/>
    <property type="match status" value="1"/>
</dbReference>
<keyword evidence="2" id="KW-0030">Aminoacyl-tRNA synthetase</keyword>
<dbReference type="GO" id="GO:0005524">
    <property type="term" value="F:ATP binding"/>
    <property type="evidence" value="ECO:0007669"/>
    <property type="project" value="InterPro"/>
</dbReference>
<comment type="caution">
    <text evidence="2">The sequence shown here is derived from an EMBL/GenBank/DDBJ whole genome shotgun (WGS) entry which is preliminary data.</text>
</comment>
<sequence>MEENKEKEKHWIERLADTIADSKEGPYSLTSGVTTSGPVHWGTICEFLYQYTITNELKDRGCEARAYFVADVLDAFDKINSELIFYENVMRPELGKPLIYTLDPIGCHSSLA</sequence>
<keyword evidence="1" id="KW-0963">Cytoplasm</keyword>
<dbReference type="PANTHER" id="PTHR37940:SF1">
    <property type="entry name" value="LYSINE--TRNA LIGASE"/>
    <property type="match status" value="1"/>
</dbReference>
<evidence type="ECO:0000313" key="2">
    <source>
        <dbReference type="EMBL" id="EQD42209.1"/>
    </source>
</evidence>